<evidence type="ECO:0000256" key="1">
    <source>
        <dbReference type="SAM" id="MobiDB-lite"/>
    </source>
</evidence>
<proteinExistence type="predicted"/>
<name>A0A517SLH6_9PLAN</name>
<feature type="region of interest" description="Disordered" evidence="1">
    <location>
        <begin position="129"/>
        <end position="157"/>
    </location>
</feature>
<protein>
    <submittedName>
        <fullName evidence="2">Uncharacterized protein</fullName>
    </submittedName>
</protein>
<evidence type="ECO:0000313" key="3">
    <source>
        <dbReference type="Proteomes" id="UP000315700"/>
    </source>
</evidence>
<dbReference type="OrthoDB" id="284372at2"/>
<reference evidence="2 3" key="1">
    <citation type="submission" date="2019-02" db="EMBL/GenBank/DDBJ databases">
        <title>Deep-cultivation of Planctomycetes and their phenomic and genomic characterization uncovers novel biology.</title>
        <authorList>
            <person name="Wiegand S."/>
            <person name="Jogler M."/>
            <person name="Boedeker C."/>
            <person name="Pinto D."/>
            <person name="Vollmers J."/>
            <person name="Rivas-Marin E."/>
            <person name="Kohn T."/>
            <person name="Peeters S.H."/>
            <person name="Heuer A."/>
            <person name="Rast P."/>
            <person name="Oberbeckmann S."/>
            <person name="Bunk B."/>
            <person name="Jeske O."/>
            <person name="Meyerdierks A."/>
            <person name="Storesund J.E."/>
            <person name="Kallscheuer N."/>
            <person name="Luecker S."/>
            <person name="Lage O.M."/>
            <person name="Pohl T."/>
            <person name="Merkel B.J."/>
            <person name="Hornburger P."/>
            <person name="Mueller R.-W."/>
            <person name="Bruemmer F."/>
            <person name="Labrenz M."/>
            <person name="Spormann A.M."/>
            <person name="Op den Camp H."/>
            <person name="Overmann J."/>
            <person name="Amann R."/>
            <person name="Jetten M.S.M."/>
            <person name="Mascher T."/>
            <person name="Medema M.H."/>
            <person name="Devos D.P."/>
            <person name="Kaster A.-K."/>
            <person name="Ovreas L."/>
            <person name="Rohde M."/>
            <person name="Galperin M.Y."/>
            <person name="Jogler C."/>
        </authorList>
    </citation>
    <scope>NUCLEOTIDE SEQUENCE [LARGE SCALE GENOMIC DNA]</scope>
    <source>
        <strain evidence="2 3">Pan44</strain>
    </source>
</reference>
<keyword evidence="3" id="KW-1185">Reference proteome</keyword>
<sequence length="157" mass="17030">MNHRNSKLLWCLTVAAYLPGCNPQAKSPPSGPPAITATETKSEPGVVELSDPKVTPGDDNLIKIEFHYRFTSGSPVKTYLLEMSFPGTNERGQKAMEGWELKPEGVIKTAVQVGDPKAVTKYSIVMSEADSPDRGYTRNSNELTGELESLDSESSSP</sequence>
<organism evidence="2 3">
    <name type="scientific">Caulifigura coniformis</name>
    <dbReference type="NCBI Taxonomy" id="2527983"/>
    <lineage>
        <taxon>Bacteria</taxon>
        <taxon>Pseudomonadati</taxon>
        <taxon>Planctomycetota</taxon>
        <taxon>Planctomycetia</taxon>
        <taxon>Planctomycetales</taxon>
        <taxon>Planctomycetaceae</taxon>
        <taxon>Caulifigura</taxon>
    </lineage>
</organism>
<evidence type="ECO:0000313" key="2">
    <source>
        <dbReference type="EMBL" id="QDT56974.1"/>
    </source>
</evidence>
<accession>A0A517SLH6</accession>
<dbReference type="RefSeq" id="WP_145034378.1">
    <property type="nucleotide sequence ID" value="NZ_CP036271.1"/>
</dbReference>
<gene>
    <name evidence="2" type="ORF">Pan44_50370</name>
</gene>
<dbReference type="Proteomes" id="UP000315700">
    <property type="component" value="Chromosome"/>
</dbReference>
<dbReference type="AlphaFoldDB" id="A0A517SLH6"/>
<dbReference type="InParanoid" id="A0A517SLH6"/>
<dbReference type="EMBL" id="CP036271">
    <property type="protein sequence ID" value="QDT56974.1"/>
    <property type="molecule type" value="Genomic_DNA"/>
</dbReference>
<feature type="compositionally biased region" description="Low complexity" evidence="1">
    <location>
        <begin position="142"/>
        <end position="157"/>
    </location>
</feature>
<dbReference type="KEGG" id="ccos:Pan44_50370"/>